<keyword evidence="6" id="KW-1185">Reference proteome</keyword>
<dbReference type="EC" id="2.7.7.65" evidence="1"/>
<dbReference type="PANTHER" id="PTHR45138:SF9">
    <property type="entry name" value="DIGUANYLATE CYCLASE DGCM-RELATED"/>
    <property type="match status" value="1"/>
</dbReference>
<accession>H1FT98</accession>
<dbReference type="PROSITE" id="PS50887">
    <property type="entry name" value="GGDEF"/>
    <property type="match status" value="1"/>
</dbReference>
<dbReference type="InterPro" id="IPR043128">
    <property type="entry name" value="Rev_trsase/Diguanyl_cyclase"/>
</dbReference>
<reference evidence="5 6" key="1">
    <citation type="journal article" date="2012" name="Proc. Natl. Acad. Sci. U.S.A.">
        <title>Genome and physiology of a model Epsilonproteobacterium responsible for sulfide detoxification in marine oxygen depletion zones.</title>
        <authorList>
            <person name="Grote J."/>
            <person name="Schott T."/>
            <person name="Bruckner C.G."/>
            <person name="Glockner F.O."/>
            <person name="Jost G."/>
            <person name="Teeling H."/>
            <person name="Labrenz M."/>
            <person name="Jurgens K."/>
        </authorList>
    </citation>
    <scope>NUCLEOTIDE SEQUENCE [LARGE SCALE GENOMIC DNA]</scope>
    <source>
        <strain evidence="5 6">GD1</strain>
    </source>
</reference>
<dbReference type="FunFam" id="3.30.70.270:FF:000001">
    <property type="entry name" value="Diguanylate cyclase domain protein"/>
    <property type="match status" value="1"/>
</dbReference>
<dbReference type="Proteomes" id="UP000006431">
    <property type="component" value="Unassembled WGS sequence"/>
</dbReference>
<dbReference type="SUPFAM" id="SSF53850">
    <property type="entry name" value="Periplasmic binding protein-like II"/>
    <property type="match status" value="1"/>
</dbReference>
<evidence type="ECO:0000259" key="4">
    <source>
        <dbReference type="PROSITE" id="PS50887"/>
    </source>
</evidence>
<feature type="domain" description="GGDEF" evidence="4">
    <location>
        <begin position="368"/>
        <end position="495"/>
    </location>
</feature>
<dbReference type="Pfam" id="PF09084">
    <property type="entry name" value="NMT1"/>
    <property type="match status" value="1"/>
</dbReference>
<evidence type="ECO:0000256" key="2">
    <source>
        <dbReference type="ARBA" id="ARBA00034247"/>
    </source>
</evidence>
<evidence type="ECO:0000313" key="5">
    <source>
        <dbReference type="EMBL" id="EHP30017.1"/>
    </source>
</evidence>
<gene>
    <name evidence="5" type="ORF">SMGD1_1493</name>
</gene>
<dbReference type="eggNOG" id="COG3706">
    <property type="taxonomic scope" value="Bacteria"/>
</dbReference>
<dbReference type="SMART" id="SM00267">
    <property type="entry name" value="GGDEF"/>
    <property type="match status" value="1"/>
</dbReference>
<keyword evidence="3" id="KW-0812">Transmembrane</keyword>
<evidence type="ECO:0000256" key="3">
    <source>
        <dbReference type="SAM" id="Phobius"/>
    </source>
</evidence>
<feature type="transmembrane region" description="Helical" evidence="3">
    <location>
        <begin position="289"/>
        <end position="312"/>
    </location>
</feature>
<dbReference type="NCBIfam" id="TIGR00254">
    <property type="entry name" value="GGDEF"/>
    <property type="match status" value="1"/>
</dbReference>
<protein>
    <recommendedName>
        <fullName evidence="1">diguanylate cyclase</fullName>
        <ecNumber evidence="1">2.7.7.65</ecNumber>
    </recommendedName>
</protein>
<dbReference type="SUPFAM" id="SSF55073">
    <property type="entry name" value="Nucleotide cyclase"/>
    <property type="match status" value="1"/>
</dbReference>
<dbReference type="Gene3D" id="3.30.70.270">
    <property type="match status" value="1"/>
</dbReference>
<comment type="caution">
    <text evidence="5">The sequence shown here is derived from an EMBL/GenBank/DDBJ whole genome shotgun (WGS) entry which is preliminary data.</text>
</comment>
<comment type="catalytic activity">
    <reaction evidence="2">
        <text>2 GTP = 3',3'-c-di-GMP + 2 diphosphate</text>
        <dbReference type="Rhea" id="RHEA:24898"/>
        <dbReference type="ChEBI" id="CHEBI:33019"/>
        <dbReference type="ChEBI" id="CHEBI:37565"/>
        <dbReference type="ChEBI" id="CHEBI:58805"/>
        <dbReference type="EC" id="2.7.7.65"/>
    </reaction>
</comment>
<name>B6BHL9_SULGG</name>
<dbReference type="CDD" id="cd01949">
    <property type="entry name" value="GGDEF"/>
    <property type="match status" value="1"/>
</dbReference>
<evidence type="ECO:0000256" key="1">
    <source>
        <dbReference type="ARBA" id="ARBA00012528"/>
    </source>
</evidence>
<dbReference type="PATRIC" id="fig|929558.5.peg.1484"/>
<accession>B6BHL9</accession>
<dbReference type="EMBL" id="AFRZ01000001">
    <property type="protein sequence ID" value="EHP30017.1"/>
    <property type="molecule type" value="Genomic_DNA"/>
</dbReference>
<keyword evidence="3" id="KW-1133">Transmembrane helix</keyword>
<keyword evidence="3" id="KW-0472">Membrane</keyword>
<dbReference type="InterPro" id="IPR000160">
    <property type="entry name" value="GGDEF_dom"/>
</dbReference>
<organism evidence="5 6">
    <name type="scientific">Sulfurimonas gotlandica (strain DSM 19862 / JCM 16533 / GD1)</name>
    <dbReference type="NCBI Taxonomy" id="929558"/>
    <lineage>
        <taxon>Bacteria</taxon>
        <taxon>Pseudomonadati</taxon>
        <taxon>Campylobacterota</taxon>
        <taxon>Epsilonproteobacteria</taxon>
        <taxon>Campylobacterales</taxon>
        <taxon>Sulfurimonadaceae</taxon>
        <taxon>Sulfurimonas</taxon>
    </lineage>
</organism>
<evidence type="ECO:0000313" key="6">
    <source>
        <dbReference type="Proteomes" id="UP000006431"/>
    </source>
</evidence>
<proteinExistence type="predicted"/>
<dbReference type="PANTHER" id="PTHR45138">
    <property type="entry name" value="REGULATORY COMPONENTS OF SENSORY TRANSDUCTION SYSTEM"/>
    <property type="match status" value="1"/>
</dbReference>
<dbReference type="eggNOG" id="COG0715">
    <property type="taxonomic scope" value="Bacteria"/>
</dbReference>
<dbReference type="Pfam" id="PF00990">
    <property type="entry name" value="GGDEF"/>
    <property type="match status" value="1"/>
</dbReference>
<dbReference type="Gene3D" id="3.40.190.10">
    <property type="entry name" value="Periplasmic binding protein-like II"/>
    <property type="match status" value="2"/>
</dbReference>
<dbReference type="InterPro" id="IPR050469">
    <property type="entry name" value="Diguanylate_Cyclase"/>
</dbReference>
<dbReference type="HOGENOM" id="CLU_000445_86_4_7"/>
<dbReference type="InterPro" id="IPR015168">
    <property type="entry name" value="SsuA/THI5"/>
</dbReference>
<dbReference type="InterPro" id="IPR029787">
    <property type="entry name" value="Nucleotide_cyclase"/>
</dbReference>
<dbReference type="GO" id="GO:0052621">
    <property type="term" value="F:diguanylate cyclase activity"/>
    <property type="evidence" value="ECO:0007669"/>
    <property type="project" value="UniProtKB-EC"/>
</dbReference>
<dbReference type="AlphaFoldDB" id="B6BHL9"/>
<dbReference type="STRING" id="929558.SMGD1_1493"/>
<sequence length="495" mass="56758">MAKELGYYKEAGIDLNIKEFEYGTDLYSTIKNKEADFAIGRSSILIDRAQGKDIVALGAMFQHSPLMLLVRSDSGISKVKDLKNKRVMITDDAKDTASIVAMLNANDLKLEDIKIQEHSFNLDDLINKKTDAMASYTSNEPIRLQSKNIDYKILHPKDNGFDFYSDILFTSSSFIADNEKLSEAFYDATIKGWEYAFNNIGRSAEIIHNKYNSQNKSLVHLVAEGEILRNLAYHEGSTNIGCLDKNRLQNIINVYKVMGLIDKDIDLDKFIYKHNHHEEILVALYHNDIYLYIVIGILALAGLLSIIFYLSVKTKWLHTRKSLEIEIDNKTHQIEDMTYIDSLTNSMNRRAYNIKIEELLSLYSRYNTVFSIAMLDIDDFKKINDEYGHRVGDNVLINIVLLIKSEIRQNDFLYRIGGEEFVILFAQTSIHEAIIVSEKIRQSVEAELKTIKSKTITVSIGVSEVMQNDTENEIFTRVDRLLYKSKTNGKNQLTY</sequence>